<dbReference type="Pfam" id="PF12945">
    <property type="entry name" value="PilZNR"/>
    <property type="match status" value="1"/>
</dbReference>
<evidence type="ECO:0000259" key="2">
    <source>
        <dbReference type="Pfam" id="PF12945"/>
    </source>
</evidence>
<dbReference type="RefSeq" id="WP_128466867.1">
    <property type="nucleotide sequence ID" value="NZ_CP035108.1"/>
</dbReference>
<evidence type="ECO:0000313" key="4">
    <source>
        <dbReference type="Proteomes" id="UP000287502"/>
    </source>
</evidence>
<dbReference type="GO" id="GO:0035438">
    <property type="term" value="F:cyclic-di-GMP binding"/>
    <property type="evidence" value="ECO:0007669"/>
    <property type="project" value="InterPro"/>
</dbReference>
<gene>
    <name evidence="3" type="ORF">EP073_09260</name>
</gene>
<accession>A0A3R5UYG7</accession>
<feature type="domain" description="PilZ" evidence="1">
    <location>
        <begin position="103"/>
        <end position="210"/>
    </location>
</feature>
<feature type="domain" description="Type III secretion system flagellar brake protein YcgR PilZN" evidence="2">
    <location>
        <begin position="13"/>
        <end position="95"/>
    </location>
</feature>
<reference evidence="3 4" key="1">
    <citation type="submission" date="2019-01" db="EMBL/GenBank/DDBJ databases">
        <title>Geovibrio thiophilus DSM 11263, complete genome.</title>
        <authorList>
            <person name="Spring S."/>
            <person name="Bunk B."/>
            <person name="Sproer C."/>
        </authorList>
    </citation>
    <scope>NUCLEOTIDE SEQUENCE [LARGE SCALE GENOMIC DNA]</scope>
    <source>
        <strain evidence="3 4">DSM 11263</strain>
    </source>
</reference>
<dbReference type="Pfam" id="PF07238">
    <property type="entry name" value="PilZ"/>
    <property type="match status" value="1"/>
</dbReference>
<keyword evidence="4" id="KW-1185">Reference proteome</keyword>
<proteinExistence type="predicted"/>
<dbReference type="SUPFAM" id="SSF141371">
    <property type="entry name" value="PilZ domain-like"/>
    <property type="match status" value="1"/>
</dbReference>
<dbReference type="EMBL" id="CP035108">
    <property type="protein sequence ID" value="QAR33581.1"/>
    <property type="molecule type" value="Genomic_DNA"/>
</dbReference>
<evidence type="ECO:0008006" key="5">
    <source>
        <dbReference type="Google" id="ProtNLM"/>
    </source>
</evidence>
<evidence type="ECO:0000313" key="3">
    <source>
        <dbReference type="EMBL" id="QAR33581.1"/>
    </source>
</evidence>
<dbReference type="Proteomes" id="UP000287502">
    <property type="component" value="Chromosome"/>
</dbReference>
<dbReference type="InterPro" id="IPR009875">
    <property type="entry name" value="PilZ_domain"/>
</dbReference>
<dbReference type="AlphaFoldDB" id="A0A3R5UYG7"/>
<dbReference type="InterPro" id="IPR009926">
    <property type="entry name" value="T3SS_YcgR_PilZN"/>
</dbReference>
<sequence length="221" mass="25367">MEKYTNIDKFLIINQKIILDVKFGEYPGIFDSRIEDITASTIRITMPSERGFPVPLALGISINVSYVGDGGRFSFQSKVLSRMKEQIPMLEIEKPSVVFRKELREFFRINTRARVKILASYEDEKGNPVDDVFEAYVQDISGGGMRVTAGYRLEHGQEVEIYFSDMVPELASVRAVVMRSVAHEDHRYEAGLKFLGMNTVDRDKVIKYVFKRQLELRKLIG</sequence>
<dbReference type="KEGG" id="gtl:EP073_09260"/>
<dbReference type="Gene3D" id="2.40.10.220">
    <property type="entry name" value="predicted glycosyltransferase like domains"/>
    <property type="match status" value="1"/>
</dbReference>
<name>A0A3R5UYG7_9BACT</name>
<dbReference type="OrthoDB" id="9789833at2"/>
<organism evidence="3 4">
    <name type="scientific">Geovibrio thiophilus</name>
    <dbReference type="NCBI Taxonomy" id="139438"/>
    <lineage>
        <taxon>Bacteria</taxon>
        <taxon>Pseudomonadati</taxon>
        <taxon>Deferribacterota</taxon>
        <taxon>Deferribacteres</taxon>
        <taxon>Deferribacterales</taxon>
        <taxon>Geovibrionaceae</taxon>
        <taxon>Geovibrio</taxon>
    </lineage>
</organism>
<protein>
    <recommendedName>
        <fullName evidence="5">Flagellar brake protein</fullName>
    </recommendedName>
</protein>
<evidence type="ECO:0000259" key="1">
    <source>
        <dbReference type="Pfam" id="PF07238"/>
    </source>
</evidence>